<dbReference type="STRING" id="520822.A0A195B5G3"/>
<feature type="domain" description="ODAD1 central coiled coil region" evidence="3">
    <location>
        <begin position="51"/>
        <end position="337"/>
    </location>
</feature>
<dbReference type="EMBL" id="KQ976587">
    <property type="protein sequence ID" value="KYM79726.1"/>
    <property type="molecule type" value="Genomic_DNA"/>
</dbReference>
<dbReference type="PANTHER" id="PTHR21694:SF18">
    <property type="entry name" value="COILED-COIL DOMAIN-CONTAINING PROTEIN 63"/>
    <property type="match status" value="1"/>
</dbReference>
<organism evidence="4 5">
    <name type="scientific">Atta colombica</name>
    <dbReference type="NCBI Taxonomy" id="520822"/>
    <lineage>
        <taxon>Eukaryota</taxon>
        <taxon>Metazoa</taxon>
        <taxon>Ecdysozoa</taxon>
        <taxon>Arthropoda</taxon>
        <taxon>Hexapoda</taxon>
        <taxon>Insecta</taxon>
        <taxon>Pterygota</taxon>
        <taxon>Neoptera</taxon>
        <taxon>Endopterygota</taxon>
        <taxon>Hymenoptera</taxon>
        <taxon>Apocrita</taxon>
        <taxon>Aculeata</taxon>
        <taxon>Formicoidea</taxon>
        <taxon>Formicidae</taxon>
        <taxon>Myrmicinae</taxon>
        <taxon>Atta</taxon>
    </lineage>
</organism>
<name>A0A195B5G3_9HYME</name>
<proteinExistence type="predicted"/>
<protein>
    <submittedName>
        <fullName evidence="4">Coiled-coil domain-containing protein 63</fullName>
    </submittedName>
</protein>
<evidence type="ECO:0000256" key="2">
    <source>
        <dbReference type="SAM" id="Coils"/>
    </source>
</evidence>
<feature type="coiled-coil region" evidence="2">
    <location>
        <begin position="243"/>
        <end position="309"/>
    </location>
</feature>
<reference evidence="4 5" key="1">
    <citation type="submission" date="2015-09" db="EMBL/GenBank/DDBJ databases">
        <title>Atta colombica WGS genome.</title>
        <authorList>
            <person name="Nygaard S."/>
            <person name="Hu H."/>
            <person name="Boomsma J."/>
            <person name="Zhang G."/>
        </authorList>
    </citation>
    <scope>NUCLEOTIDE SEQUENCE [LARGE SCALE GENOMIC DNA]</scope>
    <source>
        <strain evidence="4">Treedump-2</strain>
        <tissue evidence="4">Whole body</tissue>
    </source>
</reference>
<dbReference type="Pfam" id="PF21773">
    <property type="entry name" value="ODAD1_CC"/>
    <property type="match status" value="1"/>
</dbReference>
<evidence type="ECO:0000313" key="4">
    <source>
        <dbReference type="EMBL" id="KYM79726.1"/>
    </source>
</evidence>
<dbReference type="PANTHER" id="PTHR21694">
    <property type="entry name" value="COILED-COIL DOMAIN-CONTAINING PROTEIN 63"/>
    <property type="match status" value="1"/>
</dbReference>
<dbReference type="Proteomes" id="UP000078540">
    <property type="component" value="Unassembled WGS sequence"/>
</dbReference>
<keyword evidence="1 2" id="KW-0175">Coiled coil</keyword>
<accession>A0A195B5G3</accession>
<evidence type="ECO:0000256" key="1">
    <source>
        <dbReference type="ARBA" id="ARBA00023054"/>
    </source>
</evidence>
<keyword evidence="5" id="KW-1185">Reference proteome</keyword>
<evidence type="ECO:0000259" key="3">
    <source>
        <dbReference type="Pfam" id="PF21773"/>
    </source>
</evidence>
<evidence type="ECO:0000313" key="5">
    <source>
        <dbReference type="Proteomes" id="UP000078540"/>
    </source>
</evidence>
<dbReference type="InterPro" id="IPR049258">
    <property type="entry name" value="ODAD1_CC"/>
</dbReference>
<gene>
    <name evidence="4" type="ORF">ALC53_09838</name>
</gene>
<dbReference type="InterPro" id="IPR051876">
    <property type="entry name" value="ODA-DC/CCD"/>
</dbReference>
<sequence>MEEETASGVHFDNNTSKVFGHDDNLSKDVTSMKMKVRTDVQSREIAAQHTKTVFTLENRVEMATKRFNLMLTENTKLRAEIETLLNERTQFMQVWNKLIGQLNTGKQVINDLIEQATVTFNQRDEELNKIQALREREKAFVFRGIRDLKNHTLEMCELKRTLDNEMKLQEFLGVKGQFREMVDLNAKREAERQAKREEKQNKIAAFTQILQTIKQFTGEQEIDKLTAHFIKQEEENFALFSYVNELNDELESLQTRMEQLTVAIDEARALNVHRDQEQAENLEKITKELEEQIALADTAENNLAKCNNVMDKLLQGIDSLFKAIRCDNSPILELLGDNTHVTMSNVMLYLGIIEKRITEMFHKVYWVDKESKVPQLRLDEEKRPKLEVPVLNRIVPTQPCVLCVEQEHMQFVSEGLEVPLTRAEAMQKLQERLMEDYTELLHNVSGCHLPAARKIIQRRYQ</sequence>
<dbReference type="AlphaFoldDB" id="A0A195B5G3"/>